<evidence type="ECO:0000256" key="14">
    <source>
        <dbReference type="ARBA" id="ARBA00023128"/>
    </source>
</evidence>
<evidence type="ECO:0000256" key="12">
    <source>
        <dbReference type="ARBA" id="ARBA00022824"/>
    </source>
</evidence>
<keyword evidence="11" id="KW-0732">Signal</keyword>
<dbReference type="GO" id="GO:0005829">
    <property type="term" value="C:cytosol"/>
    <property type="evidence" value="ECO:0007669"/>
    <property type="project" value="UniProtKB-SubCell"/>
</dbReference>
<dbReference type="OrthoDB" id="9018825at2759"/>
<keyword evidence="19" id="KW-0539">Nucleus</keyword>
<name>A0A7J5YKW2_DISMA</name>
<dbReference type="GO" id="GO:0042583">
    <property type="term" value="C:chromaffin granule"/>
    <property type="evidence" value="ECO:0007669"/>
    <property type="project" value="UniProtKB-SubCell"/>
</dbReference>
<comment type="caution">
    <text evidence="25">The sequence shown here is derived from an EMBL/GenBank/DDBJ whole genome shotgun (WGS) entry which is preliminary data.</text>
</comment>
<dbReference type="InterPro" id="IPR016014">
    <property type="entry name" value="Clusterin_N"/>
</dbReference>
<evidence type="ECO:0000256" key="6">
    <source>
        <dbReference type="ARBA" id="ARBA00004613"/>
    </source>
</evidence>
<evidence type="ECO:0000256" key="19">
    <source>
        <dbReference type="ARBA" id="ARBA00023242"/>
    </source>
</evidence>
<evidence type="ECO:0000256" key="10">
    <source>
        <dbReference type="ARBA" id="ARBA00022525"/>
    </source>
</evidence>
<evidence type="ECO:0000256" key="20">
    <source>
        <dbReference type="ARBA" id="ARBA00023329"/>
    </source>
</evidence>
<evidence type="ECO:0000256" key="2">
    <source>
        <dbReference type="ARBA" id="ARBA00004240"/>
    </source>
</evidence>
<protein>
    <recommendedName>
        <fullName evidence="8">Clusterin</fullName>
    </recommendedName>
</protein>
<dbReference type="PROSITE" id="PS00492">
    <property type="entry name" value="CLUSTERIN_1"/>
    <property type="match status" value="1"/>
</dbReference>
<evidence type="ECO:0000256" key="13">
    <source>
        <dbReference type="ARBA" id="ARBA00022843"/>
    </source>
</evidence>
<keyword evidence="9" id="KW-0963">Cytoplasm</keyword>
<keyword evidence="21" id="KW-0175">Coiled coil</keyword>
<evidence type="ECO:0000256" key="5">
    <source>
        <dbReference type="ARBA" id="ARBA00004514"/>
    </source>
</evidence>
<dbReference type="Pfam" id="PF01093">
    <property type="entry name" value="Clusterin"/>
    <property type="match status" value="1"/>
</dbReference>
<dbReference type="GO" id="GO:0051787">
    <property type="term" value="F:misfolded protein binding"/>
    <property type="evidence" value="ECO:0007669"/>
    <property type="project" value="TreeGrafter"/>
</dbReference>
<dbReference type="InterPro" id="IPR000753">
    <property type="entry name" value="Clusterin-like"/>
</dbReference>
<dbReference type="Proteomes" id="UP000518266">
    <property type="component" value="Unassembled WGS sequence"/>
</dbReference>
<keyword evidence="10" id="KW-0964">Secreted</keyword>
<keyword evidence="18" id="KW-0143">Chaperone</keyword>
<evidence type="ECO:0000256" key="3">
    <source>
        <dbReference type="ARBA" id="ARBA00004248"/>
    </source>
</evidence>
<evidence type="ECO:0000256" key="21">
    <source>
        <dbReference type="SAM" id="Coils"/>
    </source>
</evidence>
<accession>A0A7J5YKW2</accession>
<evidence type="ECO:0000256" key="1">
    <source>
        <dbReference type="ARBA" id="ARBA00004123"/>
    </source>
</evidence>
<keyword evidence="26" id="KW-1185">Reference proteome</keyword>
<dbReference type="InterPro" id="IPR033986">
    <property type="entry name" value="Clusterin_CS"/>
</dbReference>
<feature type="domain" description="Clusterin N-terminal" evidence="23">
    <location>
        <begin position="178"/>
        <end position="350"/>
    </location>
</feature>
<dbReference type="EMBL" id="JAAKFY010000011">
    <property type="protein sequence ID" value="KAF3850124.1"/>
    <property type="molecule type" value="Genomic_DNA"/>
</dbReference>
<feature type="region of interest" description="Disordered" evidence="22">
    <location>
        <begin position="89"/>
        <end position="145"/>
    </location>
</feature>
<keyword evidence="14" id="KW-0496">Mitochondrion</keyword>
<evidence type="ECO:0000256" key="11">
    <source>
        <dbReference type="ARBA" id="ARBA00022729"/>
    </source>
</evidence>
<gene>
    <name evidence="25" type="ORF">F7725_019843</name>
</gene>
<dbReference type="GO" id="GO:0005615">
    <property type="term" value="C:extracellular space"/>
    <property type="evidence" value="ECO:0007669"/>
    <property type="project" value="TreeGrafter"/>
</dbReference>
<proteinExistence type="inferred from homology"/>
<dbReference type="AlphaFoldDB" id="A0A7J5YKW2"/>
<feature type="coiled-coil region" evidence="21">
    <location>
        <begin position="458"/>
        <end position="496"/>
    </location>
</feature>
<evidence type="ECO:0000259" key="23">
    <source>
        <dbReference type="SMART" id="SM00030"/>
    </source>
</evidence>
<evidence type="ECO:0000256" key="4">
    <source>
        <dbReference type="ARBA" id="ARBA00004346"/>
    </source>
</evidence>
<evidence type="ECO:0000256" key="9">
    <source>
        <dbReference type="ARBA" id="ARBA00022490"/>
    </source>
</evidence>
<keyword evidence="12" id="KW-0256">Endoplasmic reticulum</keyword>
<comment type="similarity">
    <text evidence="7">Belongs to the clusterin family.</text>
</comment>
<organism evidence="25 26">
    <name type="scientific">Dissostichus mawsoni</name>
    <name type="common">Antarctic cod</name>
    <dbReference type="NCBI Taxonomy" id="36200"/>
    <lineage>
        <taxon>Eukaryota</taxon>
        <taxon>Metazoa</taxon>
        <taxon>Chordata</taxon>
        <taxon>Craniata</taxon>
        <taxon>Vertebrata</taxon>
        <taxon>Euteleostomi</taxon>
        <taxon>Actinopterygii</taxon>
        <taxon>Neopterygii</taxon>
        <taxon>Teleostei</taxon>
        <taxon>Neoteleostei</taxon>
        <taxon>Acanthomorphata</taxon>
        <taxon>Eupercaria</taxon>
        <taxon>Perciformes</taxon>
        <taxon>Notothenioidei</taxon>
        <taxon>Nototheniidae</taxon>
        <taxon>Dissostichus</taxon>
    </lineage>
</organism>
<feature type="domain" description="Clusterin C-terminal" evidence="24">
    <location>
        <begin position="351"/>
        <end position="573"/>
    </location>
</feature>
<keyword evidence="15" id="KW-0472">Membrane</keyword>
<evidence type="ECO:0000256" key="17">
    <source>
        <dbReference type="ARBA" id="ARBA00023180"/>
    </source>
</evidence>
<evidence type="ECO:0000256" key="8">
    <source>
        <dbReference type="ARBA" id="ARBA00020334"/>
    </source>
</evidence>
<dbReference type="GO" id="GO:0005783">
    <property type="term" value="C:endoplasmic reticulum"/>
    <property type="evidence" value="ECO:0007669"/>
    <property type="project" value="UniProtKB-SubCell"/>
</dbReference>
<evidence type="ECO:0000313" key="26">
    <source>
        <dbReference type="Proteomes" id="UP000518266"/>
    </source>
</evidence>
<keyword evidence="13" id="KW-0832">Ubl conjugation</keyword>
<evidence type="ECO:0000313" key="25">
    <source>
        <dbReference type="EMBL" id="KAF3850124.1"/>
    </source>
</evidence>
<keyword evidence="17" id="KW-0325">Glycoprotein</keyword>
<reference evidence="25 26" key="1">
    <citation type="submission" date="2020-03" db="EMBL/GenBank/DDBJ databases">
        <title>Dissostichus mawsoni Genome sequencing and assembly.</title>
        <authorList>
            <person name="Park H."/>
        </authorList>
    </citation>
    <scope>NUCLEOTIDE SEQUENCE [LARGE SCALE GENOMIC DNA]</scope>
    <source>
        <strain evidence="25">DM0001</strain>
        <tissue evidence="25">Muscle</tissue>
    </source>
</reference>
<keyword evidence="16" id="KW-1015">Disulfide bond</keyword>
<dbReference type="PANTHER" id="PTHR10970">
    <property type="entry name" value="CLUSTERIN"/>
    <property type="match status" value="1"/>
</dbReference>
<evidence type="ECO:0000256" key="7">
    <source>
        <dbReference type="ARBA" id="ARBA00010069"/>
    </source>
</evidence>
<evidence type="ECO:0000259" key="24">
    <source>
        <dbReference type="SMART" id="SM00035"/>
    </source>
</evidence>
<keyword evidence="20" id="KW-0968">Cytoplasmic vesicle</keyword>
<evidence type="ECO:0000256" key="18">
    <source>
        <dbReference type="ARBA" id="ARBA00023186"/>
    </source>
</evidence>
<evidence type="ECO:0000256" key="15">
    <source>
        <dbReference type="ARBA" id="ARBA00023136"/>
    </source>
</evidence>
<dbReference type="SMART" id="SM00035">
    <property type="entry name" value="CLa"/>
    <property type="match status" value="1"/>
</dbReference>
<sequence length="580" mass="65344">MWDLFLPLPTVSSHFCQPFTSRSVRLRTVYQPRPSSKPGQLPFHAIAEGNCPKLLLSFEHVRLPAAFWHHPSPIQSLRKLNLLRQKPCERETEEMEHEGRTRKKKGVAAPCSMSHVSAPSQLSAGIKTSSRETDAASDGLESQETYRESERMLMMMMMMKKKGSKILAVVALILASVNCLVPPSKEDLNQISIQGEKFLDKQIETAVNGVKEMKSVMQKSSEEHQKFLDAMEKTKDLKEGSVEECKPCLKNTCVKYYSRTCSSGSGLLEGVLNRTSPFSIWINGENMDVLQQEGQRQSQEFTNLEEKYSEMAHGVNSIFSNSMKVADHLHFNPPSFFFSDFLGPFTRRSRSIRSLFRDPFHGFQDLFSPMMGMSRNIFSSMGSMVDMDSDTAPSEDGSLNEDVVITKPFGDGSMTCREIRRNSAGCIKFRDECQKCKEIQQMDCSGRKPLEGPLKAELEEALALAERFTQQYNLLLKRFEEKMLNTSSVLDMLNREFGWVSSLANITDVFQVQTVTGSDAEEKPGEEQKPAETSVSVQLFDAPAMNVSVPGDIPWSDPKFSEVVAQEALDRYRESSIMVK</sequence>
<feature type="compositionally biased region" description="Polar residues" evidence="22">
    <location>
        <begin position="114"/>
        <end position="128"/>
    </location>
</feature>
<dbReference type="GO" id="GO:0005634">
    <property type="term" value="C:nucleus"/>
    <property type="evidence" value="ECO:0007669"/>
    <property type="project" value="UniProtKB-SubCell"/>
</dbReference>
<comment type="subcellular location">
    <subcellularLocation>
        <location evidence="5">Cytoplasm</location>
        <location evidence="5">Cytosol</location>
    </subcellularLocation>
    <subcellularLocation>
        <location evidence="3">Cytoplasmic vesicle</location>
        <location evidence="3">Secretory vesicle</location>
        <location evidence="3">Chromaffin granule</location>
    </subcellularLocation>
    <subcellularLocation>
        <location evidence="2">Endoplasmic reticulum</location>
    </subcellularLocation>
    <subcellularLocation>
        <location evidence="4">Mitochondrion membrane</location>
        <topology evidence="4">Peripheral membrane protein</topology>
        <orientation evidence="4">Cytoplasmic side</orientation>
    </subcellularLocation>
    <subcellularLocation>
        <location evidence="1">Nucleus</location>
    </subcellularLocation>
    <subcellularLocation>
        <location evidence="6">Secreted</location>
    </subcellularLocation>
</comment>
<evidence type="ECO:0000256" key="16">
    <source>
        <dbReference type="ARBA" id="ARBA00023157"/>
    </source>
</evidence>
<dbReference type="SMART" id="SM00030">
    <property type="entry name" value="CLb"/>
    <property type="match status" value="1"/>
</dbReference>
<evidence type="ECO:0000256" key="22">
    <source>
        <dbReference type="SAM" id="MobiDB-lite"/>
    </source>
</evidence>
<dbReference type="InterPro" id="IPR016015">
    <property type="entry name" value="Clusterin_C"/>
</dbReference>
<dbReference type="PANTHER" id="PTHR10970:SF1">
    <property type="entry name" value="CLUSTERIN"/>
    <property type="match status" value="1"/>
</dbReference>
<dbReference type="GO" id="GO:0031966">
    <property type="term" value="C:mitochondrial membrane"/>
    <property type="evidence" value="ECO:0007669"/>
    <property type="project" value="UniProtKB-SubCell"/>
</dbReference>